<sequence>MQVLSTLAILPTVALAAVLPAALQSGTKVAKRDSWGGSVSLGPTKSDIINAVTTLIPGTAPATQNGELFLWPGMSNGTGDLIQTTMESWPSNAWCGATTGQWCVRASIFGSFGQLDGTGSAVSGDDHVRIEYNLLSDDNTWVQTVTNAVTGAALSNYSYASGPYMTGYGTGTECDSDCTGTVAAQVYLNTTITLREADTTFGDTIATGAGATYTGLSSSEGGKVWTIATINIPAMGSETAVASSTSAATAHSTPVETAVVEVEESSTVATSVATSYVSASAAFGDDADAAPSASPSGQRSGHGFGGAPKPSQSVGAAPSGAFGQGYGSGPRPSGAAPSGAAPSGQHTKHQGHEGHHTKHHGHQGSGHGRGGHSKTASQPAAAPAATSAGAAPSGFVSSQGGKSPQADSGKQGNF</sequence>
<dbReference type="Proteomes" id="UP000249829">
    <property type="component" value="Unassembled WGS sequence"/>
</dbReference>
<keyword evidence="2" id="KW-0732">Signal</keyword>
<feature type="compositionally biased region" description="Low complexity" evidence="1">
    <location>
        <begin position="329"/>
        <end position="345"/>
    </location>
</feature>
<protein>
    <submittedName>
        <fullName evidence="3">Uncharacterized protein</fullName>
    </submittedName>
</protein>
<reference evidence="3 4" key="1">
    <citation type="submission" date="2018-02" db="EMBL/GenBank/DDBJ databases">
        <title>The genomes of Aspergillus section Nigri reveals drivers in fungal speciation.</title>
        <authorList>
            <consortium name="DOE Joint Genome Institute"/>
            <person name="Vesth T.C."/>
            <person name="Nybo J."/>
            <person name="Theobald S."/>
            <person name="Brandl J."/>
            <person name="Frisvad J.C."/>
            <person name="Nielsen K.F."/>
            <person name="Lyhne E.K."/>
            <person name="Kogle M.E."/>
            <person name="Kuo A."/>
            <person name="Riley R."/>
            <person name="Clum A."/>
            <person name="Nolan M."/>
            <person name="Lipzen A."/>
            <person name="Salamov A."/>
            <person name="Henrissat B."/>
            <person name="Wiebenga A."/>
            <person name="De vries R.P."/>
            <person name="Grigoriev I.V."/>
            <person name="Mortensen U.H."/>
            <person name="Andersen M.R."/>
            <person name="Baker S.E."/>
        </authorList>
    </citation>
    <scope>NUCLEOTIDE SEQUENCE [LARGE SCALE GENOMIC DNA]</scope>
    <source>
        <strain evidence="3 4">CBS 115571</strain>
    </source>
</reference>
<dbReference type="STRING" id="1450538.A0A2V5H9K1"/>
<proteinExistence type="predicted"/>
<evidence type="ECO:0000313" key="4">
    <source>
        <dbReference type="Proteomes" id="UP000249829"/>
    </source>
</evidence>
<feature type="region of interest" description="Disordered" evidence="1">
    <location>
        <begin position="287"/>
        <end position="414"/>
    </location>
</feature>
<accession>A0A2V5H9K1</accession>
<evidence type="ECO:0000256" key="1">
    <source>
        <dbReference type="SAM" id="MobiDB-lite"/>
    </source>
</evidence>
<feature type="compositionally biased region" description="Low complexity" evidence="1">
    <location>
        <begin position="287"/>
        <end position="297"/>
    </location>
</feature>
<dbReference type="EMBL" id="KZ825126">
    <property type="protein sequence ID" value="PYI20281.1"/>
    <property type="molecule type" value="Genomic_DNA"/>
</dbReference>
<dbReference type="OMA" id="TKHQGHE"/>
<evidence type="ECO:0000313" key="3">
    <source>
        <dbReference type="EMBL" id="PYI20281.1"/>
    </source>
</evidence>
<feature type="compositionally biased region" description="Low complexity" evidence="1">
    <location>
        <begin position="373"/>
        <end position="394"/>
    </location>
</feature>
<gene>
    <name evidence="3" type="ORF">BO99DRAFT_442339</name>
</gene>
<name>A0A2V5H9K1_ASPV1</name>
<dbReference type="AlphaFoldDB" id="A0A2V5H9K1"/>
<feature type="chain" id="PRO_5016058459" evidence="2">
    <location>
        <begin position="17"/>
        <end position="414"/>
    </location>
</feature>
<keyword evidence="4" id="KW-1185">Reference proteome</keyword>
<evidence type="ECO:0000256" key="2">
    <source>
        <dbReference type="SAM" id="SignalP"/>
    </source>
</evidence>
<organism evidence="3 4">
    <name type="scientific">Aspergillus violaceofuscus (strain CBS 115571)</name>
    <dbReference type="NCBI Taxonomy" id="1450538"/>
    <lineage>
        <taxon>Eukaryota</taxon>
        <taxon>Fungi</taxon>
        <taxon>Dikarya</taxon>
        <taxon>Ascomycota</taxon>
        <taxon>Pezizomycotina</taxon>
        <taxon>Eurotiomycetes</taxon>
        <taxon>Eurotiomycetidae</taxon>
        <taxon>Eurotiales</taxon>
        <taxon>Aspergillaceae</taxon>
        <taxon>Aspergillus</taxon>
    </lineage>
</organism>
<feature type="compositionally biased region" description="Polar residues" evidence="1">
    <location>
        <begin position="395"/>
        <end position="414"/>
    </location>
</feature>
<feature type="signal peptide" evidence="2">
    <location>
        <begin position="1"/>
        <end position="16"/>
    </location>
</feature>